<evidence type="ECO:0000313" key="2">
    <source>
        <dbReference type="Proteomes" id="UP000789901"/>
    </source>
</evidence>
<protein>
    <submittedName>
        <fullName evidence="1">37094_t:CDS:1</fullName>
    </submittedName>
</protein>
<evidence type="ECO:0000313" key="1">
    <source>
        <dbReference type="EMBL" id="CAG8785309.1"/>
    </source>
</evidence>
<accession>A0ABN7VM60</accession>
<gene>
    <name evidence="1" type="ORF">GMARGA_LOCUS20336</name>
</gene>
<comment type="caution">
    <text evidence="1">The sequence shown here is derived from an EMBL/GenBank/DDBJ whole genome shotgun (WGS) entry which is preliminary data.</text>
</comment>
<organism evidence="1 2">
    <name type="scientific">Gigaspora margarita</name>
    <dbReference type="NCBI Taxonomy" id="4874"/>
    <lineage>
        <taxon>Eukaryota</taxon>
        <taxon>Fungi</taxon>
        <taxon>Fungi incertae sedis</taxon>
        <taxon>Mucoromycota</taxon>
        <taxon>Glomeromycotina</taxon>
        <taxon>Glomeromycetes</taxon>
        <taxon>Diversisporales</taxon>
        <taxon>Gigasporaceae</taxon>
        <taxon>Gigaspora</taxon>
    </lineage>
</organism>
<dbReference type="Proteomes" id="UP000789901">
    <property type="component" value="Unassembled WGS sequence"/>
</dbReference>
<dbReference type="EMBL" id="CAJVQB010017739">
    <property type="protein sequence ID" value="CAG8785309.1"/>
    <property type="molecule type" value="Genomic_DNA"/>
</dbReference>
<proteinExistence type="predicted"/>
<sequence>MANSNKNVLFDSIFSDIHEVLESLNNEISVLEEIYLTDYNSDKELDYETNELSINETDKTLSASLDMYVYVDNFFTADQAMSQNELNLYLLGIIDASMHATEFKNRIQKKYLTTKYKFEGISICQTPKIHGLTGYISNNAISFTTHSDLCMLCKQRHFGAKYWNTNETFRKLNEWIAHYNWAYLERENYSAKIALNSTNTNFSRSGISNSIDIKNHVSWNFMEN</sequence>
<name>A0ABN7VM60_GIGMA</name>
<keyword evidence="2" id="KW-1185">Reference proteome</keyword>
<reference evidence="1 2" key="1">
    <citation type="submission" date="2021-06" db="EMBL/GenBank/DDBJ databases">
        <authorList>
            <person name="Kallberg Y."/>
            <person name="Tangrot J."/>
            <person name="Rosling A."/>
        </authorList>
    </citation>
    <scope>NUCLEOTIDE SEQUENCE [LARGE SCALE GENOMIC DNA]</scope>
    <source>
        <strain evidence="1 2">120-4 pot B 10/14</strain>
    </source>
</reference>